<dbReference type="Proteomes" id="UP000298781">
    <property type="component" value="Chromosome"/>
</dbReference>
<accession>A0A4D7AXB1</accession>
<dbReference type="RefSeq" id="WP_136961678.1">
    <property type="nucleotide sequence ID" value="NZ_CP039690.1"/>
</dbReference>
<organism evidence="1 2">
    <name type="scientific">Phreatobacter stygius</name>
    <dbReference type="NCBI Taxonomy" id="1940610"/>
    <lineage>
        <taxon>Bacteria</taxon>
        <taxon>Pseudomonadati</taxon>
        <taxon>Pseudomonadota</taxon>
        <taxon>Alphaproteobacteria</taxon>
        <taxon>Hyphomicrobiales</taxon>
        <taxon>Phreatobacteraceae</taxon>
        <taxon>Phreatobacter</taxon>
    </lineage>
</organism>
<dbReference type="Pfam" id="PF07277">
    <property type="entry name" value="SapC"/>
    <property type="match status" value="1"/>
</dbReference>
<protein>
    <recommendedName>
        <fullName evidence="3">SapC family protein</fullName>
    </recommendedName>
</protein>
<dbReference type="AlphaFoldDB" id="A0A4D7AXB1"/>
<reference evidence="1 2" key="1">
    <citation type="submission" date="2019-04" db="EMBL/GenBank/DDBJ databases">
        <title>Phreatobacter aquaticus sp. nov.</title>
        <authorList>
            <person name="Choi A."/>
        </authorList>
    </citation>
    <scope>NUCLEOTIDE SEQUENCE [LARGE SCALE GENOMIC DNA]</scope>
    <source>
        <strain evidence="1 2">KCTC 52518</strain>
    </source>
</reference>
<dbReference type="EMBL" id="CP039690">
    <property type="protein sequence ID" value="QCI66234.1"/>
    <property type="molecule type" value="Genomic_DNA"/>
</dbReference>
<evidence type="ECO:0000313" key="2">
    <source>
        <dbReference type="Proteomes" id="UP000298781"/>
    </source>
</evidence>
<gene>
    <name evidence="1" type="ORF">E8M01_19655</name>
</gene>
<evidence type="ECO:0008006" key="3">
    <source>
        <dbReference type="Google" id="ProtNLM"/>
    </source>
</evidence>
<dbReference type="KEGG" id="pstg:E8M01_19655"/>
<keyword evidence="2" id="KW-1185">Reference proteome</keyword>
<dbReference type="InterPro" id="IPR010836">
    <property type="entry name" value="SapC"/>
</dbReference>
<evidence type="ECO:0000313" key="1">
    <source>
        <dbReference type="EMBL" id="QCI66234.1"/>
    </source>
</evidence>
<proteinExistence type="predicted"/>
<sequence length="257" mass="28195">MSILHNLYETPTPVDATWGHHRIFAHQAYKIVREAQLAPIVLAEAQDLARWFPVCWALDDGDEPVLVVFRSLLPGGRGYPGDASFREECLPFVFQAFPLVVPNRESIEQRQVLADRTISDTPTDIGAPLLTAEGKFTPAALMRAKIAINVASGLPKTTSFSRALFDNGMLEPWAIDLDLGHDKRASFDKLLIVATARLDDPAFHALIVEHGVEAALLVAGHRLSLFRMSALLTAARRDVQKAFEAASEPRAAAVELP</sequence>
<dbReference type="OrthoDB" id="7831378at2"/>
<name>A0A4D7AXB1_9HYPH</name>